<reference evidence="4" key="1">
    <citation type="journal article" date="2019" name="Int. J. Syst. Evol. Microbiol.">
        <title>The Global Catalogue of Microorganisms (GCM) 10K type strain sequencing project: providing services to taxonomists for standard genome sequencing and annotation.</title>
        <authorList>
            <consortium name="The Broad Institute Genomics Platform"/>
            <consortium name="The Broad Institute Genome Sequencing Center for Infectious Disease"/>
            <person name="Wu L."/>
            <person name="Ma J."/>
        </authorList>
    </citation>
    <scope>NUCLEOTIDE SEQUENCE [LARGE SCALE GENOMIC DNA]</scope>
    <source>
        <strain evidence="4">JCM 19134</strain>
    </source>
</reference>
<evidence type="ECO:0000313" key="4">
    <source>
        <dbReference type="Proteomes" id="UP001409585"/>
    </source>
</evidence>
<keyword evidence="2" id="KW-0732">Signal</keyword>
<comment type="caution">
    <text evidence="3">The sequence shown here is derived from an EMBL/GenBank/DDBJ whole genome shotgun (WGS) entry which is preliminary data.</text>
</comment>
<feature type="chain" id="PRO_5043763803" description="DUF4402 domain-containing protein" evidence="2">
    <location>
        <begin position="23"/>
        <end position="204"/>
    </location>
</feature>
<protein>
    <recommendedName>
        <fullName evidence="5">DUF4402 domain-containing protein</fullName>
    </recommendedName>
</protein>
<dbReference type="RefSeq" id="WP_345418832.1">
    <property type="nucleotide sequence ID" value="NZ_AP031496.1"/>
</dbReference>
<evidence type="ECO:0000256" key="2">
    <source>
        <dbReference type="SAM" id="SignalP"/>
    </source>
</evidence>
<keyword evidence="4" id="KW-1185">Reference proteome</keyword>
<organism evidence="3 4">
    <name type="scientific">Halioxenophilus aromaticivorans</name>
    <dbReference type="NCBI Taxonomy" id="1306992"/>
    <lineage>
        <taxon>Bacteria</taxon>
        <taxon>Pseudomonadati</taxon>
        <taxon>Pseudomonadota</taxon>
        <taxon>Gammaproteobacteria</taxon>
        <taxon>Alteromonadales</taxon>
        <taxon>Alteromonadaceae</taxon>
        <taxon>Halioxenophilus</taxon>
    </lineage>
</organism>
<feature type="region of interest" description="Disordered" evidence="1">
    <location>
        <begin position="60"/>
        <end position="82"/>
    </location>
</feature>
<evidence type="ECO:0000313" key="3">
    <source>
        <dbReference type="EMBL" id="GAA4936578.1"/>
    </source>
</evidence>
<dbReference type="Proteomes" id="UP001409585">
    <property type="component" value="Unassembled WGS sequence"/>
</dbReference>
<name>A0AAV3U0A9_9ALTE</name>
<evidence type="ECO:0000256" key="1">
    <source>
        <dbReference type="SAM" id="MobiDB-lite"/>
    </source>
</evidence>
<dbReference type="AlphaFoldDB" id="A0AAV3U0A9"/>
<proteinExistence type="predicted"/>
<sequence length="204" mass="20428">MNKPLKKLCLASGVALAFGAQADTFNVTATVDNAITLTETTPFSIGSLFLTAETDNAATPASMSINSNGDVTTTPASGGTAPSSSLVSLGGATAGVITITGAAPFTDVTVEATVDTDDHLTHFSGSPNVPAIEWVSITAYDGNDPTGNSETVLLSAAATGFDVTTDGSGNADILVGGVLQASIDAANTYEDGSYTGTYNIDVSY</sequence>
<feature type="signal peptide" evidence="2">
    <location>
        <begin position="1"/>
        <end position="22"/>
    </location>
</feature>
<dbReference type="EMBL" id="BAABLX010000007">
    <property type="protein sequence ID" value="GAA4936578.1"/>
    <property type="molecule type" value="Genomic_DNA"/>
</dbReference>
<evidence type="ECO:0008006" key="5">
    <source>
        <dbReference type="Google" id="ProtNLM"/>
    </source>
</evidence>
<gene>
    <name evidence="3" type="ORF">GCM10025791_12860</name>
</gene>
<accession>A0AAV3U0A9</accession>